<sequence length="56" mass="6453">MLKRLLAERGVILTKELSDMVIADIKFNKIRFNKCTSIEELLIITERCNKALNKCA</sequence>
<organism evidence="1 2">
    <name type="scientific">Clostridium sporogenes</name>
    <dbReference type="NCBI Taxonomy" id="1509"/>
    <lineage>
        <taxon>Bacteria</taxon>
        <taxon>Bacillati</taxon>
        <taxon>Bacillota</taxon>
        <taxon>Clostridia</taxon>
        <taxon>Eubacteriales</taxon>
        <taxon>Clostridiaceae</taxon>
        <taxon>Clostridium</taxon>
    </lineage>
</organism>
<dbReference type="AlphaFoldDB" id="A0AAE4FMR9"/>
<gene>
    <name evidence="1" type="ORF">P9J83_13080</name>
</gene>
<comment type="caution">
    <text evidence="1">The sequence shown here is derived from an EMBL/GenBank/DDBJ whole genome shotgun (WGS) entry which is preliminary data.</text>
</comment>
<evidence type="ECO:0000313" key="1">
    <source>
        <dbReference type="EMBL" id="MDS1004427.1"/>
    </source>
</evidence>
<evidence type="ECO:0000313" key="2">
    <source>
        <dbReference type="Proteomes" id="UP001182303"/>
    </source>
</evidence>
<proteinExistence type="predicted"/>
<accession>A0AAE4FMR9</accession>
<name>A0AAE4FMR9_CLOSG</name>
<dbReference type="EMBL" id="JARUIS010000020">
    <property type="protein sequence ID" value="MDS1004427.1"/>
    <property type="molecule type" value="Genomic_DNA"/>
</dbReference>
<dbReference type="Proteomes" id="UP001182303">
    <property type="component" value="Unassembled WGS sequence"/>
</dbReference>
<reference evidence="1" key="1">
    <citation type="submission" date="2023-04" db="EMBL/GenBank/DDBJ databases">
        <title>Assessment of the microbiological origin of a defect in Grana Padano cheese.</title>
        <authorList>
            <person name="Zago M."/>
            <person name="Rossetti L."/>
            <person name="Bonvini B."/>
            <person name="Carminati D."/>
            <person name="Giraffa G."/>
        </authorList>
    </citation>
    <scope>NUCLEOTIDE SEQUENCE</scope>
    <source>
        <strain evidence="1">4990</strain>
    </source>
</reference>
<protein>
    <submittedName>
        <fullName evidence="1">Uncharacterized protein</fullName>
    </submittedName>
</protein>
<dbReference type="RefSeq" id="WP_310943999.1">
    <property type="nucleotide sequence ID" value="NZ_JARUIS010000020.1"/>
</dbReference>